<dbReference type="EMBL" id="PPED02000004">
    <property type="protein sequence ID" value="PWN68486.1"/>
    <property type="molecule type" value="Genomic_DNA"/>
</dbReference>
<name>A0A316X6U1_9FLAO</name>
<dbReference type="AlphaFoldDB" id="A0A316X6U1"/>
<comment type="caution">
    <text evidence="1">The sequence shown here is derived from an EMBL/GenBank/DDBJ whole genome shotgun (WGS) entry which is preliminary data.</text>
</comment>
<evidence type="ECO:0000313" key="2">
    <source>
        <dbReference type="Proteomes" id="UP000236594"/>
    </source>
</evidence>
<dbReference type="OrthoDB" id="1264833at2"/>
<dbReference type="Proteomes" id="UP000236594">
    <property type="component" value="Unassembled WGS sequence"/>
</dbReference>
<keyword evidence="1" id="KW-0808">Transferase</keyword>
<sequence>MKKLNKEKMKTIMGAREICLECADGYHQVIINGRCKCVED</sequence>
<dbReference type="RefSeq" id="WP_103246663.1">
    <property type="nucleotide sequence ID" value="NZ_PPED02000004.1"/>
</dbReference>
<accession>A0A316X6U1</accession>
<protein>
    <submittedName>
        <fullName evidence="1">GNAT family acetyltransferase</fullName>
    </submittedName>
</protein>
<gene>
    <name evidence="1" type="ORF">C1631_017490</name>
</gene>
<organism evidence="1 2">
    <name type="scientific">Chryseobacterium phosphatilyticum</name>
    <dbReference type="NCBI Taxonomy" id="475075"/>
    <lineage>
        <taxon>Bacteria</taxon>
        <taxon>Pseudomonadati</taxon>
        <taxon>Bacteroidota</taxon>
        <taxon>Flavobacteriia</taxon>
        <taxon>Flavobacteriales</taxon>
        <taxon>Weeksellaceae</taxon>
        <taxon>Chryseobacterium group</taxon>
        <taxon>Chryseobacterium</taxon>
    </lineage>
</organism>
<reference evidence="1 2" key="1">
    <citation type="submission" date="2018-04" db="EMBL/GenBank/DDBJ databases">
        <title>Draft Genome Sequence of Phosphate-Solubilizing Chryseobacterium sp. ISE14 that is a Biocontrol and Plant Growth-Promoting Rhizobacterium Isolated from Cucumber.</title>
        <authorList>
            <person name="Jeong J.-J."/>
            <person name="Sang M.K."/>
            <person name="Choi I.-G."/>
            <person name="Kim K.D."/>
        </authorList>
    </citation>
    <scope>NUCLEOTIDE SEQUENCE [LARGE SCALE GENOMIC DNA]</scope>
    <source>
        <strain evidence="1 2">ISE14</strain>
    </source>
</reference>
<keyword evidence="2" id="KW-1185">Reference proteome</keyword>
<evidence type="ECO:0000313" key="1">
    <source>
        <dbReference type="EMBL" id="PWN68486.1"/>
    </source>
</evidence>
<proteinExistence type="predicted"/>
<dbReference type="GO" id="GO:0016740">
    <property type="term" value="F:transferase activity"/>
    <property type="evidence" value="ECO:0007669"/>
    <property type="project" value="UniProtKB-KW"/>
</dbReference>